<feature type="domain" description="N-acetyltransferase" evidence="2">
    <location>
        <begin position="34"/>
        <end position="179"/>
    </location>
</feature>
<dbReference type="EMBL" id="VSRQ01000005">
    <property type="protein sequence ID" value="TYK46812.1"/>
    <property type="molecule type" value="Genomic_DNA"/>
</dbReference>
<dbReference type="Gene3D" id="3.40.630.30">
    <property type="match status" value="1"/>
</dbReference>
<protein>
    <submittedName>
        <fullName evidence="3">GNAT family N-acetyltransferase</fullName>
    </submittedName>
</protein>
<proteinExistence type="predicted"/>
<keyword evidence="4" id="KW-1185">Reference proteome</keyword>
<reference evidence="3 4" key="1">
    <citation type="submission" date="2019-08" db="EMBL/GenBank/DDBJ databases">
        <title>Actinomadura sp. nov. CYP1-5 isolated from mountain soil.</title>
        <authorList>
            <person name="Songsumanus A."/>
            <person name="Kuncharoen N."/>
            <person name="Kudo T."/>
            <person name="Yuki M."/>
            <person name="Igarashi Y."/>
            <person name="Tanasupawat S."/>
        </authorList>
    </citation>
    <scope>NUCLEOTIDE SEQUENCE [LARGE SCALE GENOMIC DNA]</scope>
    <source>
        <strain evidence="3 4">CYP1-5</strain>
    </source>
</reference>
<dbReference type="PANTHER" id="PTHR43441:SF3">
    <property type="entry name" value="ACETYLTRANSFERASE"/>
    <property type="match status" value="1"/>
</dbReference>
<gene>
    <name evidence="3" type="ORF">FXF68_23535</name>
</gene>
<dbReference type="InterPro" id="IPR000182">
    <property type="entry name" value="GNAT_dom"/>
</dbReference>
<dbReference type="InterPro" id="IPR051908">
    <property type="entry name" value="Ribosomal_N-acetyltransferase"/>
</dbReference>
<dbReference type="PROSITE" id="PS51186">
    <property type="entry name" value="GNAT"/>
    <property type="match status" value="1"/>
</dbReference>
<dbReference type="Pfam" id="PF13302">
    <property type="entry name" value="Acetyltransf_3"/>
    <property type="match status" value="1"/>
</dbReference>
<dbReference type="CDD" id="cd04301">
    <property type="entry name" value="NAT_SF"/>
    <property type="match status" value="1"/>
</dbReference>
<dbReference type="InterPro" id="IPR016181">
    <property type="entry name" value="Acyl_CoA_acyltransferase"/>
</dbReference>
<dbReference type="GO" id="GO:1990189">
    <property type="term" value="F:protein N-terminal-serine acetyltransferase activity"/>
    <property type="evidence" value="ECO:0007669"/>
    <property type="project" value="TreeGrafter"/>
</dbReference>
<dbReference type="GO" id="GO:0005737">
    <property type="term" value="C:cytoplasm"/>
    <property type="evidence" value="ECO:0007669"/>
    <property type="project" value="TreeGrafter"/>
</dbReference>
<dbReference type="RefSeq" id="WP_148762710.1">
    <property type="nucleotide sequence ID" value="NZ_VSRQ01000005.1"/>
</dbReference>
<dbReference type="GO" id="GO:0008999">
    <property type="term" value="F:protein-N-terminal-alanine acetyltransferase activity"/>
    <property type="evidence" value="ECO:0007669"/>
    <property type="project" value="TreeGrafter"/>
</dbReference>
<accession>A0A5D3FFQ9</accession>
<organism evidence="3 4">
    <name type="scientific">Actinomadura decatromicini</name>
    <dbReference type="NCBI Taxonomy" id="2604572"/>
    <lineage>
        <taxon>Bacteria</taxon>
        <taxon>Bacillati</taxon>
        <taxon>Actinomycetota</taxon>
        <taxon>Actinomycetes</taxon>
        <taxon>Streptosporangiales</taxon>
        <taxon>Thermomonosporaceae</taxon>
        <taxon>Actinomadura</taxon>
    </lineage>
</organism>
<feature type="region of interest" description="Disordered" evidence="1">
    <location>
        <begin position="156"/>
        <end position="188"/>
    </location>
</feature>
<dbReference type="Proteomes" id="UP000323505">
    <property type="component" value="Unassembled WGS sequence"/>
</dbReference>
<name>A0A5D3FFQ9_9ACTN</name>
<dbReference type="SUPFAM" id="SSF55729">
    <property type="entry name" value="Acyl-CoA N-acyltransferases (Nat)"/>
    <property type="match status" value="1"/>
</dbReference>
<evidence type="ECO:0000313" key="4">
    <source>
        <dbReference type="Proteomes" id="UP000323505"/>
    </source>
</evidence>
<evidence type="ECO:0000259" key="2">
    <source>
        <dbReference type="PROSITE" id="PS51186"/>
    </source>
</evidence>
<evidence type="ECO:0000313" key="3">
    <source>
        <dbReference type="EMBL" id="TYK46812.1"/>
    </source>
</evidence>
<dbReference type="PANTHER" id="PTHR43441">
    <property type="entry name" value="RIBOSOMAL-PROTEIN-SERINE ACETYLTRANSFERASE"/>
    <property type="match status" value="1"/>
</dbReference>
<dbReference type="AlphaFoldDB" id="A0A5D3FFQ9"/>
<evidence type="ECO:0000256" key="1">
    <source>
        <dbReference type="SAM" id="MobiDB-lite"/>
    </source>
</evidence>
<keyword evidence="3" id="KW-0808">Transferase</keyword>
<comment type="caution">
    <text evidence="3">The sequence shown here is derived from an EMBL/GenBank/DDBJ whole genome shotgun (WGS) entry which is preliminary data.</text>
</comment>
<sequence>MRPPERIALGDILLRRWTRADASPLHAAVIESFELLRPWMPWAAQRPDPVEQRTFVGTAISQWDADEAYNYGIFATDDGRLLGTIGLRDQGEPGGLELGYWLHADHTGKGLATRAAEALTEAAFALPGIERVEIHCDEANTASAAIPQRLGYHLARTDSEKPEAPAETGRRMIWIKTRQRTTDQEPRS</sequence>
<feature type="compositionally biased region" description="Basic and acidic residues" evidence="1">
    <location>
        <begin position="156"/>
        <end position="170"/>
    </location>
</feature>